<dbReference type="InterPro" id="IPR011075">
    <property type="entry name" value="TetR_C"/>
</dbReference>
<evidence type="ECO:0000256" key="1">
    <source>
        <dbReference type="ARBA" id="ARBA00023015"/>
    </source>
</evidence>
<evidence type="ECO:0000256" key="2">
    <source>
        <dbReference type="ARBA" id="ARBA00023125"/>
    </source>
</evidence>
<dbReference type="EMBL" id="JANIPJ010000026">
    <property type="protein sequence ID" value="MCR2807416.1"/>
    <property type="molecule type" value="Genomic_DNA"/>
</dbReference>
<dbReference type="InterPro" id="IPR036271">
    <property type="entry name" value="Tet_transcr_reg_TetR-rel_C_sf"/>
</dbReference>
<sequence length="197" mass="21804">MRKGQMTKEHIIRESAELFNTKGYNGASLSDIIEKCGIRKGGIYNHFENKDEIALAAFDYSFSQILQLLSEALAEAASSREKLLAICGVYVEIIESDVLAGGCPVLNTAVEHDDGHPALKERAQRAMKQLIDKLNQILIEGIDRKEFRADLAVDEASTTIIALIEGGVMLSKLMDDSKYIRQCVGQVERCLEGWVAE</sequence>
<keyword evidence="7" id="KW-1185">Reference proteome</keyword>
<gene>
    <name evidence="6" type="ORF">NQZ67_26365</name>
</gene>
<dbReference type="Gene3D" id="1.10.357.10">
    <property type="entry name" value="Tetracycline Repressor, domain 2"/>
    <property type="match status" value="1"/>
</dbReference>
<reference evidence="6" key="1">
    <citation type="submission" date="2022-08" db="EMBL/GenBank/DDBJ databases">
        <title>The genomic sequence of strain Paenibacillus sp. SCIV0701.</title>
        <authorList>
            <person name="Zhao H."/>
        </authorList>
    </citation>
    <scope>NUCLEOTIDE SEQUENCE</scope>
    <source>
        <strain evidence="6">SCIV0701</strain>
    </source>
</reference>
<name>A0A9X2MUT5_9BACL</name>
<proteinExistence type="predicted"/>
<keyword evidence="2 4" id="KW-0238">DNA-binding</keyword>
<dbReference type="AlphaFoldDB" id="A0A9X2MUT5"/>
<dbReference type="GO" id="GO:0003677">
    <property type="term" value="F:DNA binding"/>
    <property type="evidence" value="ECO:0007669"/>
    <property type="project" value="UniProtKB-UniRule"/>
</dbReference>
<organism evidence="6 7">
    <name type="scientific">Paenibacillus soyae</name>
    <dbReference type="NCBI Taxonomy" id="2969249"/>
    <lineage>
        <taxon>Bacteria</taxon>
        <taxon>Bacillati</taxon>
        <taxon>Bacillota</taxon>
        <taxon>Bacilli</taxon>
        <taxon>Bacillales</taxon>
        <taxon>Paenibacillaceae</taxon>
        <taxon>Paenibacillus</taxon>
    </lineage>
</organism>
<dbReference type="InterPro" id="IPR009057">
    <property type="entry name" value="Homeodomain-like_sf"/>
</dbReference>
<evidence type="ECO:0000259" key="5">
    <source>
        <dbReference type="PROSITE" id="PS50977"/>
    </source>
</evidence>
<dbReference type="InterPro" id="IPR001647">
    <property type="entry name" value="HTH_TetR"/>
</dbReference>
<feature type="domain" description="HTH tetR-type" evidence="5">
    <location>
        <begin position="5"/>
        <end position="65"/>
    </location>
</feature>
<dbReference type="Proteomes" id="UP001141950">
    <property type="component" value="Unassembled WGS sequence"/>
</dbReference>
<dbReference type="Pfam" id="PF16925">
    <property type="entry name" value="TetR_C_13"/>
    <property type="match status" value="1"/>
</dbReference>
<dbReference type="RefSeq" id="WP_257451868.1">
    <property type="nucleotide sequence ID" value="NZ_JANIPJ010000026.1"/>
</dbReference>
<dbReference type="PRINTS" id="PR00455">
    <property type="entry name" value="HTHTETR"/>
</dbReference>
<evidence type="ECO:0000313" key="6">
    <source>
        <dbReference type="EMBL" id="MCR2807416.1"/>
    </source>
</evidence>
<feature type="DNA-binding region" description="H-T-H motif" evidence="4">
    <location>
        <begin position="28"/>
        <end position="47"/>
    </location>
</feature>
<protein>
    <submittedName>
        <fullName evidence="6">TetR/AcrR family transcriptional regulator</fullName>
    </submittedName>
</protein>
<evidence type="ECO:0000256" key="4">
    <source>
        <dbReference type="PROSITE-ProRule" id="PRU00335"/>
    </source>
</evidence>
<keyword evidence="1" id="KW-0805">Transcription regulation</keyword>
<dbReference type="PROSITE" id="PS50977">
    <property type="entry name" value="HTH_TETR_2"/>
    <property type="match status" value="1"/>
</dbReference>
<evidence type="ECO:0000256" key="3">
    <source>
        <dbReference type="ARBA" id="ARBA00023163"/>
    </source>
</evidence>
<comment type="caution">
    <text evidence="6">The sequence shown here is derived from an EMBL/GenBank/DDBJ whole genome shotgun (WGS) entry which is preliminary data.</text>
</comment>
<dbReference type="PANTHER" id="PTHR47506">
    <property type="entry name" value="TRANSCRIPTIONAL REGULATORY PROTEIN"/>
    <property type="match status" value="1"/>
</dbReference>
<evidence type="ECO:0000313" key="7">
    <source>
        <dbReference type="Proteomes" id="UP001141950"/>
    </source>
</evidence>
<dbReference type="SUPFAM" id="SSF48498">
    <property type="entry name" value="Tetracyclin repressor-like, C-terminal domain"/>
    <property type="match status" value="1"/>
</dbReference>
<dbReference type="SUPFAM" id="SSF46689">
    <property type="entry name" value="Homeodomain-like"/>
    <property type="match status" value="1"/>
</dbReference>
<accession>A0A9X2MUT5</accession>
<keyword evidence="3" id="KW-0804">Transcription</keyword>
<dbReference type="Pfam" id="PF00440">
    <property type="entry name" value="TetR_N"/>
    <property type="match status" value="1"/>
</dbReference>
<dbReference type="PANTHER" id="PTHR47506:SF3">
    <property type="entry name" value="HTH-TYPE TRANSCRIPTIONAL REGULATOR LMRA"/>
    <property type="match status" value="1"/>
</dbReference>